<reference evidence="1" key="1">
    <citation type="journal article" date="2015" name="Nature">
        <title>Complex archaea that bridge the gap between prokaryotes and eukaryotes.</title>
        <authorList>
            <person name="Spang A."/>
            <person name="Saw J.H."/>
            <person name="Jorgensen S.L."/>
            <person name="Zaremba-Niedzwiedzka K."/>
            <person name="Martijn J."/>
            <person name="Lind A.E."/>
            <person name="van Eijk R."/>
            <person name="Schleper C."/>
            <person name="Guy L."/>
            <person name="Ettema T.J."/>
        </authorList>
    </citation>
    <scope>NUCLEOTIDE SEQUENCE</scope>
</reference>
<name>A0A0F9GRW7_9ZZZZ</name>
<feature type="non-terminal residue" evidence="1">
    <location>
        <position position="1"/>
    </location>
</feature>
<organism evidence="1">
    <name type="scientific">marine sediment metagenome</name>
    <dbReference type="NCBI Taxonomy" id="412755"/>
    <lineage>
        <taxon>unclassified sequences</taxon>
        <taxon>metagenomes</taxon>
        <taxon>ecological metagenomes</taxon>
    </lineage>
</organism>
<dbReference type="AlphaFoldDB" id="A0A0F9GRW7"/>
<gene>
    <name evidence="1" type="ORF">LCGC14_1793200</name>
</gene>
<evidence type="ECO:0000313" key="1">
    <source>
        <dbReference type="EMBL" id="KKM01564.1"/>
    </source>
</evidence>
<dbReference type="EMBL" id="LAZR01017164">
    <property type="protein sequence ID" value="KKM01564.1"/>
    <property type="molecule type" value="Genomic_DNA"/>
</dbReference>
<accession>A0A0F9GRW7</accession>
<protein>
    <submittedName>
        <fullName evidence="1">Uncharacterized protein</fullName>
    </submittedName>
</protein>
<sequence length="520" mass="54876">TVNSADLTTSFANQTLNVAGWNVDRSASEMDGAQVRVQSRTTGMPHTPDIQFDCGDVDVVYTLGAVNITLTAETGVYALAGPDTNTEWGHLIDAALGTYALTGIDVTLNKGFLLTAELGTYDLIGPTTNLIRTHVLIAALGTYFLVGPDTNTEWGHLLTAALGTYALTGIDVNLRRGFFISANTGVYVLTGTVTNLVRAHILIAALGVYVLAGPATNLEWGHLLIASLGTYSLVGTATILTRAVNLIANTGIFVLSGIGTDLIDEDFDPDPGWAQVGDSVVIDGEVVSTIVNSGSDNLRETFPSQDAIWSESEIIVDELTIGTSGHRMEVFLIDNGAFAVIAFAIVNDGGVLKWESIHGTDAGSVLAVINSVPFSIGTKYKLKMHNVIATTTSSNNGICELWIGKIKVLDIQNADNNSRKSIAVNTGNVFSTPSSVNGIMRSDNVKVGTFGLPPVGIDLLWNHAMIIALGVYSLVGIDVILTSSGAFIEDAGQLAPLERIEIDSLTISNSGDDSTIERGF</sequence>
<proteinExistence type="predicted"/>
<comment type="caution">
    <text evidence="1">The sequence shown here is derived from an EMBL/GenBank/DDBJ whole genome shotgun (WGS) entry which is preliminary data.</text>
</comment>